<proteinExistence type="predicted"/>
<evidence type="ECO:0000313" key="1">
    <source>
        <dbReference type="EMBL" id="CAL1282254.1"/>
    </source>
</evidence>
<organism evidence="1 2">
    <name type="scientific">Larinioides sclopetarius</name>
    <dbReference type="NCBI Taxonomy" id="280406"/>
    <lineage>
        <taxon>Eukaryota</taxon>
        <taxon>Metazoa</taxon>
        <taxon>Ecdysozoa</taxon>
        <taxon>Arthropoda</taxon>
        <taxon>Chelicerata</taxon>
        <taxon>Arachnida</taxon>
        <taxon>Araneae</taxon>
        <taxon>Araneomorphae</taxon>
        <taxon>Entelegynae</taxon>
        <taxon>Araneoidea</taxon>
        <taxon>Araneidae</taxon>
        <taxon>Larinioides</taxon>
    </lineage>
</organism>
<dbReference type="Proteomes" id="UP001497382">
    <property type="component" value="Unassembled WGS sequence"/>
</dbReference>
<name>A0AAV2AG49_9ARAC</name>
<gene>
    <name evidence="1" type="ORF">LARSCL_LOCUS11999</name>
</gene>
<accession>A0AAV2AG49</accession>
<comment type="caution">
    <text evidence="1">The sequence shown here is derived from an EMBL/GenBank/DDBJ whole genome shotgun (WGS) entry which is preliminary data.</text>
</comment>
<protein>
    <submittedName>
        <fullName evidence="1">Uncharacterized protein</fullName>
    </submittedName>
</protein>
<reference evidence="1 2" key="1">
    <citation type="submission" date="2024-04" db="EMBL/GenBank/DDBJ databases">
        <authorList>
            <person name="Rising A."/>
            <person name="Reimegard J."/>
            <person name="Sonavane S."/>
            <person name="Akerstrom W."/>
            <person name="Nylinder S."/>
            <person name="Hedman E."/>
            <person name="Kallberg Y."/>
        </authorList>
    </citation>
    <scope>NUCLEOTIDE SEQUENCE [LARGE SCALE GENOMIC DNA]</scope>
</reference>
<sequence>MLANATDVGIETDNPASLSIMLESIAELSEKGARTRKKGYLVSAGEKCELIVPDRRSSLYRKEKCQMSFGSSVVRFLAMICDKELFQGKQYELQDKSVATEADSTQKAKKNYFTTVNDTNGATETDL</sequence>
<keyword evidence="2" id="KW-1185">Reference proteome</keyword>
<dbReference type="EMBL" id="CAXIEN010000154">
    <property type="protein sequence ID" value="CAL1282254.1"/>
    <property type="molecule type" value="Genomic_DNA"/>
</dbReference>
<dbReference type="AlphaFoldDB" id="A0AAV2AG49"/>
<evidence type="ECO:0000313" key="2">
    <source>
        <dbReference type="Proteomes" id="UP001497382"/>
    </source>
</evidence>